<gene>
    <name evidence="4" type="ORF">BCL67_11739</name>
</gene>
<dbReference type="AlphaFoldDB" id="A0A2T0YDT9"/>
<protein>
    <submittedName>
        <fullName evidence="4">CsbD-like protein</fullName>
    </submittedName>
</protein>
<evidence type="ECO:0000313" key="4">
    <source>
        <dbReference type="EMBL" id="PRZ12937.1"/>
    </source>
</evidence>
<evidence type="ECO:0000313" key="5">
    <source>
        <dbReference type="Proteomes" id="UP000238217"/>
    </source>
</evidence>
<evidence type="ECO:0000256" key="1">
    <source>
        <dbReference type="ARBA" id="ARBA00009129"/>
    </source>
</evidence>
<keyword evidence="5" id="KW-1185">Reference proteome</keyword>
<accession>A0A2T0YDT9</accession>
<feature type="region of interest" description="Disordered" evidence="2">
    <location>
        <begin position="1"/>
        <end position="50"/>
    </location>
</feature>
<dbReference type="InterPro" id="IPR008462">
    <property type="entry name" value="CsbD"/>
</dbReference>
<feature type="domain" description="CsbD-like" evidence="3">
    <location>
        <begin position="5"/>
        <end position="56"/>
    </location>
</feature>
<comment type="caution">
    <text evidence="4">The sequence shown here is derived from an EMBL/GenBank/DDBJ whole genome shotgun (WGS) entry which is preliminary data.</text>
</comment>
<organism evidence="4 5">
    <name type="scientific">Nesterenkonia sandarakina</name>
    <dbReference type="NCBI Taxonomy" id="272918"/>
    <lineage>
        <taxon>Bacteria</taxon>
        <taxon>Bacillati</taxon>
        <taxon>Actinomycetota</taxon>
        <taxon>Actinomycetes</taxon>
        <taxon>Micrococcales</taxon>
        <taxon>Micrococcaceae</taxon>
        <taxon>Nesterenkonia</taxon>
    </lineage>
</organism>
<evidence type="ECO:0000259" key="3">
    <source>
        <dbReference type="Pfam" id="PF05532"/>
    </source>
</evidence>
<comment type="similarity">
    <text evidence="1">Belongs to the UPF0337 (CsbD) family.</text>
</comment>
<feature type="compositionally biased region" description="Basic and acidic residues" evidence="2">
    <location>
        <begin position="1"/>
        <end position="13"/>
    </location>
</feature>
<dbReference type="InterPro" id="IPR036629">
    <property type="entry name" value="YjbJ_sf"/>
</dbReference>
<dbReference type="Pfam" id="PF05532">
    <property type="entry name" value="CsbD"/>
    <property type="match status" value="1"/>
</dbReference>
<reference evidence="4 5" key="1">
    <citation type="submission" date="2018-03" db="EMBL/GenBank/DDBJ databases">
        <title>Comparative analysis of microorganisms from saline springs in Andes Mountain Range, Colombia.</title>
        <authorList>
            <person name="Rubin E."/>
        </authorList>
    </citation>
    <scope>NUCLEOTIDE SEQUENCE [LARGE SCALE GENOMIC DNA]</scope>
    <source>
        <strain evidence="4 5">CG 35</strain>
    </source>
</reference>
<proteinExistence type="inferred from homology"/>
<name>A0A2T0YDT9_9MICC</name>
<dbReference type="Gene3D" id="1.10.1470.10">
    <property type="entry name" value="YjbJ"/>
    <property type="match status" value="1"/>
</dbReference>
<dbReference type="EMBL" id="PVTY01000017">
    <property type="protein sequence ID" value="PRZ12937.1"/>
    <property type="molecule type" value="Genomic_DNA"/>
</dbReference>
<sequence>MGLDDKASNKTEEATGSVKEGFGKLTGDRETEAEGKGQKNQAKVKDVAQDAKDSIKGFAEGLKKND</sequence>
<dbReference type="SUPFAM" id="SSF69047">
    <property type="entry name" value="Hypothetical protein YjbJ"/>
    <property type="match status" value="1"/>
</dbReference>
<dbReference type="Proteomes" id="UP000238217">
    <property type="component" value="Unassembled WGS sequence"/>
</dbReference>
<feature type="compositionally biased region" description="Basic and acidic residues" evidence="2">
    <location>
        <begin position="26"/>
        <end position="50"/>
    </location>
</feature>
<dbReference type="OrthoDB" id="2143260at2"/>
<dbReference type="RefSeq" id="WP_106123834.1">
    <property type="nucleotide sequence ID" value="NZ_PVTY01000017.1"/>
</dbReference>
<evidence type="ECO:0000256" key="2">
    <source>
        <dbReference type="SAM" id="MobiDB-lite"/>
    </source>
</evidence>